<dbReference type="EMBL" id="NHYE01000532">
    <property type="protein sequence ID" value="PPR05035.1"/>
    <property type="molecule type" value="Genomic_DNA"/>
</dbReference>
<proteinExistence type="predicted"/>
<evidence type="ECO:0000313" key="1">
    <source>
        <dbReference type="EMBL" id="PPR05035.1"/>
    </source>
</evidence>
<dbReference type="Proteomes" id="UP000284706">
    <property type="component" value="Unassembled WGS sequence"/>
</dbReference>
<accession>A0A409YPV1</accession>
<organism evidence="1 2">
    <name type="scientific">Gymnopilus dilepis</name>
    <dbReference type="NCBI Taxonomy" id="231916"/>
    <lineage>
        <taxon>Eukaryota</taxon>
        <taxon>Fungi</taxon>
        <taxon>Dikarya</taxon>
        <taxon>Basidiomycota</taxon>
        <taxon>Agaricomycotina</taxon>
        <taxon>Agaricomycetes</taxon>
        <taxon>Agaricomycetidae</taxon>
        <taxon>Agaricales</taxon>
        <taxon>Agaricineae</taxon>
        <taxon>Hymenogastraceae</taxon>
        <taxon>Gymnopilus</taxon>
    </lineage>
</organism>
<comment type="caution">
    <text evidence="1">The sequence shown here is derived from an EMBL/GenBank/DDBJ whole genome shotgun (WGS) entry which is preliminary data.</text>
</comment>
<gene>
    <name evidence="1" type="ORF">CVT26_012566</name>
</gene>
<dbReference type="InParanoid" id="A0A409YPV1"/>
<reference evidence="1 2" key="1">
    <citation type="journal article" date="2018" name="Evol. Lett.">
        <title>Horizontal gene cluster transfer increased hallucinogenic mushroom diversity.</title>
        <authorList>
            <person name="Reynolds H.T."/>
            <person name="Vijayakumar V."/>
            <person name="Gluck-Thaler E."/>
            <person name="Korotkin H.B."/>
            <person name="Matheny P.B."/>
            <person name="Slot J.C."/>
        </authorList>
    </citation>
    <scope>NUCLEOTIDE SEQUENCE [LARGE SCALE GENOMIC DNA]</scope>
    <source>
        <strain evidence="1 2">SRW20</strain>
    </source>
</reference>
<evidence type="ECO:0000313" key="2">
    <source>
        <dbReference type="Proteomes" id="UP000284706"/>
    </source>
</evidence>
<dbReference type="AlphaFoldDB" id="A0A409YPV1"/>
<protein>
    <submittedName>
        <fullName evidence="1">Uncharacterized protein</fullName>
    </submittedName>
</protein>
<name>A0A409YPV1_9AGAR</name>
<keyword evidence="2" id="KW-1185">Reference proteome</keyword>
<sequence length="353" mass="39271">MSTGRHPHPYAVQGRPERRKESFIPAPTLAVLATQVAERKKVPTSFRQKTLQLATKRFISACAISGLIFPESTRNSKFYKHEAQKALDSASAQVDPSHKSISITDTNFKKASLLIRIMKEAMLNVRRAWLDEVLLIVGPPFLLQKTLAIQDALKISPLAAGEWLAAYFTLLTDQDVERFAQRLQNLHSGESLPPEFRVIKAAAFKDDDTVKDAFRWWAHCACKDVAIKLLSNTDALEADLAYKICILKQAEPFLALVNTLIIRAIRVYPKSVADSSAGRVWDVRAIDDEDILEGVQGALEDALREAGAKVNFDETLNEIYDRLPFEASICNALSSDISRGSAISFDKMIVLDS</sequence>